<keyword evidence="2" id="KW-0560">Oxidoreductase</keyword>
<sequence length="185" mass="20203">MTINQPINDVIEARHSVRNYDGTTKISQTEMTAMLKLAFLAPSALNLQPIRAMVIATPQIRQQLATATGNKRQLTTASAVVLFVNDRENLAEAQPFLPAQRADNPAQSDIAALDTGLVAMQFMLVAKDHGYDTNPMTGFDHAAFSRILKLDPVRYEPRLLVAIGKAVQPGKGAPHKASQALIEFR</sequence>
<evidence type="ECO:0000256" key="2">
    <source>
        <dbReference type="ARBA" id="ARBA00023002"/>
    </source>
</evidence>
<dbReference type="InterPro" id="IPR000415">
    <property type="entry name" value="Nitroreductase-like"/>
</dbReference>
<feature type="domain" description="Nitroreductase" evidence="3">
    <location>
        <begin position="11"/>
        <end position="165"/>
    </location>
</feature>
<dbReference type="EMBL" id="JAVCWF010000001">
    <property type="protein sequence ID" value="MDQ7937918.1"/>
    <property type="molecule type" value="Genomic_DNA"/>
</dbReference>
<dbReference type="Proteomes" id="UP001227831">
    <property type="component" value="Unassembled WGS sequence"/>
</dbReference>
<organism evidence="4 5">
    <name type="scientific">Lactiplantibacillus brownii</name>
    <dbReference type="NCBI Taxonomy" id="3069269"/>
    <lineage>
        <taxon>Bacteria</taxon>
        <taxon>Bacillati</taxon>
        <taxon>Bacillota</taxon>
        <taxon>Bacilli</taxon>
        <taxon>Lactobacillales</taxon>
        <taxon>Lactobacillaceae</taxon>
        <taxon>Lactiplantibacillus</taxon>
    </lineage>
</organism>
<dbReference type="SUPFAM" id="SSF55469">
    <property type="entry name" value="FMN-dependent nitroreductase-like"/>
    <property type="match status" value="1"/>
</dbReference>
<gene>
    <name evidence="4" type="ORF">RA086_09890</name>
</gene>
<dbReference type="PANTHER" id="PTHR43673:SF10">
    <property type="entry name" value="NADH DEHYDROGENASE_NAD(P)H NITROREDUCTASE XCC3605-RELATED"/>
    <property type="match status" value="1"/>
</dbReference>
<evidence type="ECO:0000259" key="3">
    <source>
        <dbReference type="Pfam" id="PF00881"/>
    </source>
</evidence>
<comment type="similarity">
    <text evidence="1">Belongs to the nitroreductase family.</text>
</comment>
<name>A0ABU1AAK8_9LACO</name>
<dbReference type="Pfam" id="PF00881">
    <property type="entry name" value="Nitroreductase"/>
    <property type="match status" value="1"/>
</dbReference>
<dbReference type="CDD" id="cd02137">
    <property type="entry name" value="MhqN-like"/>
    <property type="match status" value="1"/>
</dbReference>
<dbReference type="InterPro" id="IPR029479">
    <property type="entry name" value="Nitroreductase"/>
</dbReference>
<evidence type="ECO:0000313" key="5">
    <source>
        <dbReference type="Proteomes" id="UP001227831"/>
    </source>
</evidence>
<proteinExistence type="inferred from homology"/>
<dbReference type="PANTHER" id="PTHR43673">
    <property type="entry name" value="NAD(P)H NITROREDUCTASE YDGI-RELATED"/>
    <property type="match status" value="1"/>
</dbReference>
<keyword evidence="5" id="KW-1185">Reference proteome</keyword>
<dbReference type="RefSeq" id="WP_308703630.1">
    <property type="nucleotide sequence ID" value="NZ_AP027463.1"/>
</dbReference>
<evidence type="ECO:0000313" key="4">
    <source>
        <dbReference type="EMBL" id="MDQ7937918.1"/>
    </source>
</evidence>
<dbReference type="Gene3D" id="3.40.109.10">
    <property type="entry name" value="NADH Oxidase"/>
    <property type="match status" value="1"/>
</dbReference>
<accession>A0ABU1AAK8</accession>
<protein>
    <submittedName>
        <fullName evidence="4">Nitroreductase family protein</fullName>
    </submittedName>
</protein>
<reference evidence="4 5" key="1">
    <citation type="journal article" date="2023" name="Int. J. Syst. Evol. Microbiol.">
        <title>Lactiplantibacillus brownii sp. nov., a novel psychrotolerant species isolated from sauerkraut.</title>
        <authorList>
            <person name="Heng Y.C."/>
            <person name="Silvaraju S."/>
            <person name="Lee J.K.Y."/>
            <person name="Kittelmann S."/>
        </authorList>
    </citation>
    <scope>NUCLEOTIDE SEQUENCE [LARGE SCALE GENOMIC DNA]</scope>
    <source>
        <strain evidence="4 5">WILCCON 0030</strain>
    </source>
</reference>
<comment type="caution">
    <text evidence="4">The sequence shown here is derived from an EMBL/GenBank/DDBJ whole genome shotgun (WGS) entry which is preliminary data.</text>
</comment>
<evidence type="ECO:0000256" key="1">
    <source>
        <dbReference type="ARBA" id="ARBA00007118"/>
    </source>
</evidence>